<organism evidence="1 2">
    <name type="scientific">Melastoma candidum</name>
    <dbReference type="NCBI Taxonomy" id="119954"/>
    <lineage>
        <taxon>Eukaryota</taxon>
        <taxon>Viridiplantae</taxon>
        <taxon>Streptophyta</taxon>
        <taxon>Embryophyta</taxon>
        <taxon>Tracheophyta</taxon>
        <taxon>Spermatophyta</taxon>
        <taxon>Magnoliopsida</taxon>
        <taxon>eudicotyledons</taxon>
        <taxon>Gunneridae</taxon>
        <taxon>Pentapetalae</taxon>
        <taxon>rosids</taxon>
        <taxon>malvids</taxon>
        <taxon>Myrtales</taxon>
        <taxon>Melastomataceae</taxon>
        <taxon>Melastomatoideae</taxon>
        <taxon>Melastomateae</taxon>
        <taxon>Melastoma</taxon>
    </lineage>
</organism>
<reference evidence="2" key="1">
    <citation type="journal article" date="2023" name="Front. Plant Sci.">
        <title>Chromosomal-level genome assembly of Melastoma candidum provides insights into trichome evolution.</title>
        <authorList>
            <person name="Zhong Y."/>
            <person name="Wu W."/>
            <person name="Sun C."/>
            <person name="Zou P."/>
            <person name="Liu Y."/>
            <person name="Dai S."/>
            <person name="Zhou R."/>
        </authorList>
    </citation>
    <scope>NUCLEOTIDE SEQUENCE [LARGE SCALE GENOMIC DNA]</scope>
</reference>
<evidence type="ECO:0000313" key="2">
    <source>
        <dbReference type="Proteomes" id="UP001057402"/>
    </source>
</evidence>
<name>A0ACB9L493_9MYRT</name>
<accession>A0ACB9L493</accession>
<comment type="caution">
    <text evidence="1">The sequence shown here is derived from an EMBL/GenBank/DDBJ whole genome shotgun (WGS) entry which is preliminary data.</text>
</comment>
<gene>
    <name evidence="1" type="ORF">MLD38_039889</name>
</gene>
<evidence type="ECO:0000313" key="1">
    <source>
        <dbReference type="EMBL" id="KAI4304368.1"/>
    </source>
</evidence>
<dbReference type="Proteomes" id="UP001057402">
    <property type="component" value="Chromosome 12"/>
</dbReference>
<keyword evidence="2" id="KW-1185">Reference proteome</keyword>
<dbReference type="EMBL" id="CM042891">
    <property type="protein sequence ID" value="KAI4304368.1"/>
    <property type="molecule type" value="Genomic_DNA"/>
</dbReference>
<sequence length="905" mass="101048">MRSVTGAGFRGRAAVRNMEGPYYRHSSSLVIYSNYRSIPQTMETLSSESDWDSLSESSEEMELLYGGHAVSLLSNLEESIAKIDDFLSFERRFLLDDVVSSVSDPSGQMGKVVGLDISVDLESTKGTVITDVNSKGLFRIGSVCVGDYVIHKDWVGRIERVVDSVSVIFNDGTKGDFCPADPEKLVPVAANLVDESQYLYYPGQRIRVRLPAASRSAKWLCGSWKAGQEEGTVQSVKAVFLQVEWLASALVGHDVDSPTPPKVIKADGITLLSCFRHANWQLGDCCTVEADSKGMVGLDQTNRAVPEIYVIAKTKTKVNVLWQDGSCSFGVESQSLLPVNIVDAHEFWPEQFVMEKRSSEHIDCPISQKWGFVRAMDAKEKTVRVTWRNASAENTDPLITGWHEETVSAYELVEHPDYSFSLGDIVFKMMLDQVDRVETGEKPDRDLDNFYLSCIGNIVGFEDGSLEVKWANGFQEKVSPSEIMRVDKREVSDASLIPARENADQVDQQMAGHQIDFPETTYRKDDSISVSNYALGFLSGIASSLFAALGSSSMSTPKQYVPIFEDRHECLDPHDESSTEDCVPFMDTQQDDSQSIQGEAHATLKMEDPGNHLDKDIPYPSSSICAVHFKKFDMVTDSSDHHFFDNAGKGSDTSQVKRGWLKKIQQEWSILEKNLPENIYVRVYEERMDLLRAAIVGPSGTPYHDGLFFFDVFLPPDYPQEPPMVHYYSGGLRLNPNLYESGKVCLSLLNTWAGSGSEVWKPESSTILQVLVSLQALVLNDKPYFNEAGYDKQMGKTEGEKNSISYNENAFLLNCQSMLYILRKPPKHFEALVEEHFRIRCNYILQACKDYVKGAPVGFPSGIGRSESDLKGSSTGFKIMLAKLQIKLEKAFAEKGIICSQFQQP</sequence>
<protein>
    <submittedName>
        <fullName evidence="1">Uncharacterized protein</fullName>
    </submittedName>
</protein>
<proteinExistence type="predicted"/>